<evidence type="ECO:0000256" key="14">
    <source>
        <dbReference type="ARBA" id="ARBA00044295"/>
    </source>
</evidence>
<dbReference type="PANTHER" id="PTHR13847">
    <property type="entry name" value="SARCOSINE DEHYDROGENASE-RELATED"/>
    <property type="match status" value="1"/>
</dbReference>
<evidence type="ECO:0000256" key="11">
    <source>
        <dbReference type="ARBA" id="ARBA00044044"/>
    </source>
</evidence>
<dbReference type="GO" id="GO:0008115">
    <property type="term" value="F:sarcosine oxidase activity"/>
    <property type="evidence" value="ECO:0007669"/>
    <property type="project" value="InterPro"/>
</dbReference>
<dbReference type="Gene3D" id="3.30.9.10">
    <property type="entry name" value="D-Amino Acid Oxidase, subunit A, domain 2"/>
    <property type="match status" value="1"/>
</dbReference>
<dbReference type="InterPro" id="IPR006278">
    <property type="entry name" value="SoxB"/>
</dbReference>
<evidence type="ECO:0000313" key="18">
    <source>
        <dbReference type="EMBL" id="BCJ90293.1"/>
    </source>
</evidence>
<evidence type="ECO:0000256" key="16">
    <source>
        <dbReference type="ARBA" id="ARBA00048917"/>
    </source>
</evidence>
<keyword evidence="4" id="KW-0963">Cytoplasm</keyword>
<dbReference type="InterPro" id="IPR036188">
    <property type="entry name" value="FAD/NAD-bd_sf"/>
</dbReference>
<evidence type="ECO:0000256" key="7">
    <source>
        <dbReference type="ARBA" id="ARBA00022741"/>
    </source>
</evidence>
<evidence type="ECO:0000256" key="4">
    <source>
        <dbReference type="ARBA" id="ARBA00022490"/>
    </source>
</evidence>
<dbReference type="KEGG" id="tso:IZ6_10280"/>
<keyword evidence="5" id="KW-0285">Flavoprotein</keyword>
<dbReference type="GO" id="GO:0046653">
    <property type="term" value="P:tetrahydrofolate metabolic process"/>
    <property type="evidence" value="ECO:0007669"/>
    <property type="project" value="InterPro"/>
</dbReference>
<evidence type="ECO:0000256" key="15">
    <source>
        <dbReference type="ARBA" id="ARBA00047316"/>
    </source>
</evidence>
<evidence type="ECO:0000256" key="3">
    <source>
        <dbReference type="ARBA" id="ARBA00004496"/>
    </source>
</evidence>
<proteinExistence type="inferred from homology"/>
<gene>
    <name evidence="18" type="ORF">IZ6_10280</name>
</gene>
<dbReference type="SUPFAM" id="SSF51905">
    <property type="entry name" value="FAD/NAD(P)-binding domain"/>
    <property type="match status" value="1"/>
</dbReference>
<feature type="domain" description="Rhodanese" evidence="17">
    <location>
        <begin position="26"/>
        <end position="70"/>
    </location>
</feature>
<evidence type="ECO:0000256" key="12">
    <source>
        <dbReference type="ARBA" id="ARBA00044150"/>
    </source>
</evidence>
<comment type="subcellular location">
    <subcellularLocation>
        <location evidence="3">Cytoplasm</location>
    </subcellularLocation>
</comment>
<dbReference type="EMBL" id="AP023361">
    <property type="protein sequence ID" value="BCJ90293.1"/>
    <property type="molecule type" value="Genomic_DNA"/>
</dbReference>
<dbReference type="PROSITE" id="PS50206">
    <property type="entry name" value="RHODANESE_3"/>
    <property type="match status" value="1"/>
</dbReference>
<evidence type="ECO:0000256" key="6">
    <source>
        <dbReference type="ARBA" id="ARBA00022643"/>
    </source>
</evidence>
<protein>
    <recommendedName>
        <fullName evidence="12">Sarcosine oxidase subunit beta</fullName>
        <ecNumber evidence="11">1.5.3.24</ecNumber>
    </recommendedName>
    <alternativeName>
        <fullName evidence="13">Sarcosine oxidase (5,10-methylenetetrahydrofolate-forming) subunit beta</fullName>
    </alternativeName>
    <alternativeName>
        <fullName evidence="14">Tetrameric sarcosine oxidase subunit beta</fullName>
    </alternativeName>
</protein>
<keyword evidence="19" id="KW-1185">Reference proteome</keyword>
<organism evidence="18 19">
    <name type="scientific">Terrihabitans soli</name>
    <dbReference type="NCBI Taxonomy" id="708113"/>
    <lineage>
        <taxon>Bacteria</taxon>
        <taxon>Pseudomonadati</taxon>
        <taxon>Pseudomonadota</taxon>
        <taxon>Alphaproteobacteria</taxon>
        <taxon>Hyphomicrobiales</taxon>
        <taxon>Terrihabitans</taxon>
    </lineage>
</organism>
<keyword evidence="8" id="KW-0274">FAD</keyword>
<comment type="cofactor">
    <cofactor evidence="1">
        <name>FMN</name>
        <dbReference type="ChEBI" id="CHEBI:58210"/>
    </cofactor>
</comment>
<evidence type="ECO:0000256" key="10">
    <source>
        <dbReference type="ARBA" id="ARBA00043973"/>
    </source>
</evidence>
<evidence type="ECO:0000259" key="17">
    <source>
        <dbReference type="PROSITE" id="PS50206"/>
    </source>
</evidence>
<dbReference type="InterPro" id="IPR001763">
    <property type="entry name" value="Rhodanese-like_dom"/>
</dbReference>
<keyword evidence="6" id="KW-0288">FMN</keyword>
<comment type="similarity">
    <text evidence="10">Belongs to the SoxB family.</text>
</comment>
<keyword evidence="7" id="KW-0547">Nucleotide-binding</keyword>
<dbReference type="AlphaFoldDB" id="A0A6S6QGN1"/>
<keyword evidence="9" id="KW-0560">Oxidoreductase</keyword>
<dbReference type="EC" id="1.5.3.24" evidence="11"/>
<dbReference type="InterPro" id="IPR006076">
    <property type="entry name" value="FAD-dep_OxRdtase"/>
</dbReference>
<dbReference type="NCBIfam" id="TIGR01373">
    <property type="entry name" value="soxB"/>
    <property type="match status" value="1"/>
</dbReference>
<comment type="catalytic activity">
    <reaction evidence="16">
        <text>sarcosine + (6S)-5,6,7,8-tetrahydrofolate + O2 = (6R)-5,10-methylene-5,6,7,8-tetrahydrofolate + glycine + H2O2</text>
        <dbReference type="Rhea" id="RHEA:70455"/>
        <dbReference type="ChEBI" id="CHEBI:15379"/>
        <dbReference type="ChEBI" id="CHEBI:15636"/>
        <dbReference type="ChEBI" id="CHEBI:16240"/>
        <dbReference type="ChEBI" id="CHEBI:57305"/>
        <dbReference type="ChEBI" id="CHEBI:57433"/>
        <dbReference type="ChEBI" id="CHEBI:57453"/>
        <dbReference type="EC" id="1.5.3.24"/>
    </reaction>
</comment>
<sequence>MREARRQHTGWEPAWRRAQPKSSYDVVIIGGGGHGLATAYYLAKLHNVTNVAVLEKGWLGGGNTARNTTIIRSNYLRPESMALYGLSHSLFEHLSGELDFNTFYSPRGLVDLAYTRSDVDRLSRTADANRHFGIKSWMIPPDEVRTIVPQLDDGPRKRYPLMGALWQPSGGIARHDAIAWGYARMASRLGVDIIENCEAESIEHEVGRVVGVKTSRGYIPTSTVLIAAASDTPALTAPLGIRLPIEPVTLQALVSEPLKPFLDVVVMAGSVEGYVSQSDKGELVIGGGTDLYPGYSRRGALPAIEDTVASLLELFPVLSRVRMMRHWGGTVDITPDRSPIIGPAGPRGLYLNCGWGTGGFKAIPGSGYATASLITSGKAAHVVEPFGLERFAQGRMIDESAASAVAH</sequence>
<dbReference type="GO" id="GO:0005737">
    <property type="term" value="C:cytoplasm"/>
    <property type="evidence" value="ECO:0007669"/>
    <property type="project" value="UniProtKB-SubCell"/>
</dbReference>
<accession>A0A6S6QGN1</accession>
<reference evidence="18 19" key="1">
    <citation type="submission" date="2020-08" db="EMBL/GenBank/DDBJ databases">
        <title>Genome sequence of Rhizobiales bacterium strain IZ6.</title>
        <authorList>
            <person name="Nakai R."/>
            <person name="Naganuma T."/>
        </authorList>
    </citation>
    <scope>NUCLEOTIDE SEQUENCE [LARGE SCALE GENOMIC DNA]</scope>
    <source>
        <strain evidence="18 19">IZ6</strain>
    </source>
</reference>
<evidence type="ECO:0000256" key="1">
    <source>
        <dbReference type="ARBA" id="ARBA00001917"/>
    </source>
</evidence>
<dbReference type="Gene3D" id="3.50.50.60">
    <property type="entry name" value="FAD/NAD(P)-binding domain"/>
    <property type="match status" value="1"/>
</dbReference>
<evidence type="ECO:0000256" key="9">
    <source>
        <dbReference type="ARBA" id="ARBA00023002"/>
    </source>
</evidence>
<evidence type="ECO:0000256" key="5">
    <source>
        <dbReference type="ARBA" id="ARBA00022630"/>
    </source>
</evidence>
<dbReference type="Pfam" id="PF01266">
    <property type="entry name" value="DAO"/>
    <property type="match status" value="1"/>
</dbReference>
<dbReference type="Proteomes" id="UP000515317">
    <property type="component" value="Chromosome"/>
</dbReference>
<evidence type="ECO:0000256" key="13">
    <source>
        <dbReference type="ARBA" id="ARBA00044216"/>
    </source>
</evidence>
<dbReference type="GO" id="GO:0000166">
    <property type="term" value="F:nucleotide binding"/>
    <property type="evidence" value="ECO:0007669"/>
    <property type="project" value="UniProtKB-KW"/>
</dbReference>
<evidence type="ECO:0000256" key="8">
    <source>
        <dbReference type="ARBA" id="ARBA00022827"/>
    </source>
</evidence>
<evidence type="ECO:0000313" key="19">
    <source>
        <dbReference type="Proteomes" id="UP000515317"/>
    </source>
</evidence>
<evidence type="ECO:0000256" key="2">
    <source>
        <dbReference type="ARBA" id="ARBA00001974"/>
    </source>
</evidence>
<comment type="cofactor">
    <cofactor evidence="2">
        <name>FAD</name>
        <dbReference type="ChEBI" id="CHEBI:57692"/>
    </cofactor>
</comment>
<dbReference type="PANTHER" id="PTHR13847:SF287">
    <property type="entry name" value="FAD-DEPENDENT OXIDOREDUCTASE DOMAIN-CONTAINING PROTEIN 1"/>
    <property type="match status" value="1"/>
</dbReference>
<name>A0A6S6QGN1_9HYPH</name>
<comment type="catalytic activity">
    <reaction evidence="15">
        <text>sarcosine + O2 + H2O = formaldehyde + glycine + H2O2</text>
        <dbReference type="Rhea" id="RHEA:13313"/>
        <dbReference type="ChEBI" id="CHEBI:15377"/>
        <dbReference type="ChEBI" id="CHEBI:15379"/>
        <dbReference type="ChEBI" id="CHEBI:16240"/>
        <dbReference type="ChEBI" id="CHEBI:16842"/>
        <dbReference type="ChEBI" id="CHEBI:57305"/>
        <dbReference type="ChEBI" id="CHEBI:57433"/>
    </reaction>
</comment>